<keyword evidence="7" id="KW-0175">Coiled coil</keyword>
<gene>
    <name evidence="13" type="ORF">BDW47DRAFT_125515</name>
</gene>
<dbReference type="InterPro" id="IPR056173">
    <property type="entry name" value="Sec20_C"/>
</dbReference>
<keyword evidence="14" id="KW-1185">Reference proteome</keyword>
<keyword evidence="5" id="KW-0931">ER-Golgi transport</keyword>
<organism evidence="13 14">
    <name type="scientific">Aspergillus candidus</name>
    <dbReference type="NCBI Taxonomy" id="41067"/>
    <lineage>
        <taxon>Eukaryota</taxon>
        <taxon>Fungi</taxon>
        <taxon>Dikarya</taxon>
        <taxon>Ascomycota</taxon>
        <taxon>Pezizomycotina</taxon>
        <taxon>Eurotiomycetes</taxon>
        <taxon>Eurotiomycetidae</taxon>
        <taxon>Eurotiales</taxon>
        <taxon>Aspergillaceae</taxon>
        <taxon>Aspergillus</taxon>
        <taxon>Aspergillus subgen. Circumdati</taxon>
    </lineage>
</organism>
<comment type="subcellular location">
    <subcellularLocation>
        <location evidence="1">Endoplasmic reticulum membrane</location>
        <topology evidence="1">Single-pass type IV membrane protein</topology>
    </subcellularLocation>
</comment>
<dbReference type="AlphaFoldDB" id="A0A2I2FCM9"/>
<dbReference type="GeneID" id="36523559"/>
<evidence type="ECO:0000256" key="9">
    <source>
        <dbReference type="ARBA" id="ARBA00037934"/>
    </source>
</evidence>
<dbReference type="PANTHER" id="PTHR12825:SF0">
    <property type="entry name" value="VESICLE TRANSPORT PROTEIN SEC20"/>
    <property type="match status" value="1"/>
</dbReference>
<feature type="transmembrane region" description="Helical" evidence="11">
    <location>
        <begin position="254"/>
        <end position="274"/>
    </location>
</feature>
<keyword evidence="4" id="KW-0256">Endoplasmic reticulum</keyword>
<keyword evidence="2" id="KW-0813">Transport</keyword>
<evidence type="ECO:0000259" key="12">
    <source>
        <dbReference type="Pfam" id="PF03908"/>
    </source>
</evidence>
<keyword evidence="6 11" id="KW-1133">Transmembrane helix</keyword>
<dbReference type="Proteomes" id="UP000234585">
    <property type="component" value="Unassembled WGS sequence"/>
</dbReference>
<name>A0A2I2FCM9_ASPCN</name>
<accession>A0A2I2FCM9</accession>
<dbReference type="RefSeq" id="XP_024672382.1">
    <property type="nucleotide sequence ID" value="XM_024816399.1"/>
</dbReference>
<feature type="region of interest" description="Disordered" evidence="10">
    <location>
        <begin position="336"/>
        <end position="380"/>
    </location>
</feature>
<proteinExistence type="inferred from homology"/>
<evidence type="ECO:0000256" key="4">
    <source>
        <dbReference type="ARBA" id="ARBA00022824"/>
    </source>
</evidence>
<evidence type="ECO:0000256" key="2">
    <source>
        <dbReference type="ARBA" id="ARBA00022448"/>
    </source>
</evidence>
<sequence length="380" mass="42854">MSAPLQSRLKQLSTALAHIHPLVSRLRNFTTAVGQGDEARLELGAEIHAHLKETEEQLELLRVEVEALETGTDTRRKGQDTEKELERERVVALAGRLADDLKKTRGDFRTAQLQAKRNAELARRQERELLFSRSQNAADKRKESAEKLTQDQVTLNASNDVTAALRRTHQLMQAELSRSQFAQQTLEQSTAALSSLSESYTDLDSLISSSRNLIGSLLRSRKSDTWYLETAFYILIGTIVWLLFRRILYGPMWWLVWLPLRLVTQVVFGALGMASSSKGVEAPLSDSAPAYQTPVVHQKVEPDVQTASGGEMWDSPPNEKHDEGRMIDEIGDMVEENARGDTNVEDAHAHETPTQEEPPRNTKKRMYEATEVVQDRKDEL</sequence>
<dbReference type="GO" id="GO:0031201">
    <property type="term" value="C:SNARE complex"/>
    <property type="evidence" value="ECO:0007669"/>
    <property type="project" value="TreeGrafter"/>
</dbReference>
<evidence type="ECO:0000256" key="11">
    <source>
        <dbReference type="SAM" id="Phobius"/>
    </source>
</evidence>
<protein>
    <submittedName>
        <fullName evidence="13">Sec20-domain-containing protein</fullName>
    </submittedName>
</protein>
<dbReference type="EMBL" id="KZ559136">
    <property type="protein sequence ID" value="PLB38370.1"/>
    <property type="molecule type" value="Genomic_DNA"/>
</dbReference>
<dbReference type="PANTHER" id="PTHR12825">
    <property type="entry name" value="BNIP1-RELATED"/>
    <property type="match status" value="1"/>
</dbReference>
<reference evidence="13 14" key="1">
    <citation type="submission" date="2017-12" db="EMBL/GenBank/DDBJ databases">
        <authorList>
            <consortium name="DOE Joint Genome Institute"/>
            <person name="Haridas S."/>
            <person name="Kjaerbolling I."/>
            <person name="Vesth T.C."/>
            <person name="Frisvad J.C."/>
            <person name="Nybo J.L."/>
            <person name="Theobald S."/>
            <person name="Kuo A."/>
            <person name="Bowyer P."/>
            <person name="Matsuda Y."/>
            <person name="Mondo S."/>
            <person name="Lyhne E.K."/>
            <person name="Kogle M.E."/>
            <person name="Clum A."/>
            <person name="Lipzen A."/>
            <person name="Salamov A."/>
            <person name="Ngan C.Y."/>
            <person name="Daum C."/>
            <person name="Chiniquy J."/>
            <person name="Barry K."/>
            <person name="LaButti K."/>
            <person name="Simmons B.A."/>
            <person name="Magnuson J.K."/>
            <person name="Mortensen U.H."/>
            <person name="Larsen T.O."/>
            <person name="Grigoriev I.V."/>
            <person name="Baker S.E."/>
            <person name="Andersen M.R."/>
            <person name="Nordberg H.P."/>
            <person name="Cantor M.N."/>
            <person name="Hua S.X."/>
        </authorList>
    </citation>
    <scope>NUCLEOTIDE SEQUENCE [LARGE SCALE GENOMIC DNA]</scope>
    <source>
        <strain evidence="13 14">CBS 102.13</strain>
    </source>
</reference>
<evidence type="ECO:0000256" key="3">
    <source>
        <dbReference type="ARBA" id="ARBA00022692"/>
    </source>
</evidence>
<comment type="similarity">
    <text evidence="9">Belongs to the SEC20 family.</text>
</comment>
<dbReference type="Pfam" id="PF03908">
    <property type="entry name" value="Sec20"/>
    <property type="match status" value="1"/>
</dbReference>
<evidence type="ECO:0000313" key="13">
    <source>
        <dbReference type="EMBL" id="PLB38370.1"/>
    </source>
</evidence>
<dbReference type="GO" id="GO:0005789">
    <property type="term" value="C:endoplasmic reticulum membrane"/>
    <property type="evidence" value="ECO:0007669"/>
    <property type="project" value="UniProtKB-SubCell"/>
</dbReference>
<keyword evidence="8 11" id="KW-0472">Membrane</keyword>
<evidence type="ECO:0000256" key="7">
    <source>
        <dbReference type="ARBA" id="ARBA00023054"/>
    </source>
</evidence>
<feature type="compositionally biased region" description="Basic and acidic residues" evidence="10">
    <location>
        <begin position="345"/>
        <end position="380"/>
    </location>
</feature>
<feature type="transmembrane region" description="Helical" evidence="11">
    <location>
        <begin position="226"/>
        <end position="248"/>
    </location>
</feature>
<dbReference type="OrthoDB" id="46868at2759"/>
<evidence type="ECO:0000313" key="14">
    <source>
        <dbReference type="Proteomes" id="UP000234585"/>
    </source>
</evidence>
<dbReference type="GO" id="GO:0005484">
    <property type="term" value="F:SNAP receptor activity"/>
    <property type="evidence" value="ECO:0007669"/>
    <property type="project" value="InterPro"/>
</dbReference>
<evidence type="ECO:0000256" key="6">
    <source>
        <dbReference type="ARBA" id="ARBA00022989"/>
    </source>
</evidence>
<dbReference type="STRING" id="41067.A0A2I2FCM9"/>
<keyword evidence="3 11" id="KW-0812">Transmembrane</keyword>
<dbReference type="GO" id="GO:0006890">
    <property type="term" value="P:retrograde vesicle-mediated transport, Golgi to endoplasmic reticulum"/>
    <property type="evidence" value="ECO:0007669"/>
    <property type="project" value="InterPro"/>
</dbReference>
<evidence type="ECO:0000256" key="5">
    <source>
        <dbReference type="ARBA" id="ARBA00022892"/>
    </source>
</evidence>
<evidence type="ECO:0000256" key="1">
    <source>
        <dbReference type="ARBA" id="ARBA00004163"/>
    </source>
</evidence>
<feature type="domain" description="Sec20 C-terminal" evidence="12">
    <location>
        <begin position="158"/>
        <end position="247"/>
    </location>
</feature>
<evidence type="ECO:0000256" key="10">
    <source>
        <dbReference type="SAM" id="MobiDB-lite"/>
    </source>
</evidence>
<dbReference type="InterPro" id="IPR005606">
    <property type="entry name" value="Sec20"/>
</dbReference>
<evidence type="ECO:0000256" key="8">
    <source>
        <dbReference type="ARBA" id="ARBA00023136"/>
    </source>
</evidence>